<dbReference type="Proteomes" id="UP000238949">
    <property type="component" value="Unassembled WGS sequence"/>
</dbReference>
<reference evidence="2" key="1">
    <citation type="journal article" date="2020" name="Int. J. Syst. Evol. Microbiol.">
        <title>Alteromonas alba sp. nov., a marine bacterium isolated from the seawater of the West Pacific Ocean.</title>
        <authorList>
            <person name="Sun C."/>
            <person name="Wu Y.-H."/>
            <person name="Xamxidin M."/>
            <person name="Cheng H."/>
            <person name="Xu X.-W."/>
        </authorList>
    </citation>
    <scope>NUCLEOTIDE SEQUENCE [LARGE SCALE GENOMIC DNA]</scope>
    <source>
        <strain evidence="2">190</strain>
    </source>
</reference>
<comment type="caution">
    <text evidence="1">The sequence shown here is derived from an EMBL/GenBank/DDBJ whole genome shotgun (WGS) entry which is preliminary data.</text>
</comment>
<dbReference type="SUPFAM" id="SSF158682">
    <property type="entry name" value="TerB-like"/>
    <property type="match status" value="1"/>
</dbReference>
<dbReference type="Gene3D" id="1.10.3680.10">
    <property type="entry name" value="TerB-like"/>
    <property type="match status" value="1"/>
</dbReference>
<name>A0A2S9V660_9ALTE</name>
<dbReference type="EMBL" id="PVNP01000196">
    <property type="protein sequence ID" value="PRO71932.1"/>
    <property type="molecule type" value="Genomic_DNA"/>
</dbReference>
<organism evidence="1 2">
    <name type="scientific">Alteromonas alba</name>
    <dbReference type="NCBI Taxonomy" id="2079529"/>
    <lineage>
        <taxon>Bacteria</taxon>
        <taxon>Pseudomonadati</taxon>
        <taxon>Pseudomonadota</taxon>
        <taxon>Gammaproteobacteria</taxon>
        <taxon>Alteromonadales</taxon>
        <taxon>Alteromonadaceae</taxon>
        <taxon>Alteromonas/Salinimonas group</taxon>
        <taxon>Alteromonas</taxon>
    </lineage>
</organism>
<keyword evidence="2" id="KW-1185">Reference proteome</keyword>
<proteinExistence type="predicted"/>
<evidence type="ECO:0000313" key="1">
    <source>
        <dbReference type="EMBL" id="PRO71932.1"/>
    </source>
</evidence>
<protein>
    <recommendedName>
        <fullName evidence="3">Co-chaperone DjlA N-terminal domain-containing protein</fullName>
    </recommendedName>
</protein>
<dbReference type="RefSeq" id="WP_105936091.1">
    <property type="nucleotide sequence ID" value="NZ_PVNP01000196.1"/>
</dbReference>
<sequence length="133" mass="15031">MHLSEEQKFNQALIKLAVLFYQVDRKILLSEQDYLEELVESLEWDSPICREAYVNEVIYQTRTALDTGDAADILRSLQTDLAFNANQALEVAMAMSGVDGERSEEETELLSLLTHKILARELTASRVELPVAS</sequence>
<evidence type="ECO:0000313" key="2">
    <source>
        <dbReference type="Proteomes" id="UP000238949"/>
    </source>
</evidence>
<accession>A0A2S9V660</accession>
<gene>
    <name evidence="1" type="ORF">C6Y40_19635</name>
</gene>
<dbReference type="OrthoDB" id="6334294at2"/>
<evidence type="ECO:0008006" key="3">
    <source>
        <dbReference type="Google" id="ProtNLM"/>
    </source>
</evidence>
<dbReference type="InterPro" id="IPR029024">
    <property type="entry name" value="TerB-like"/>
</dbReference>
<dbReference type="AlphaFoldDB" id="A0A2S9V660"/>